<dbReference type="Proteomes" id="UP001060085">
    <property type="component" value="Linkage Group LG02"/>
</dbReference>
<evidence type="ECO:0000313" key="2">
    <source>
        <dbReference type="Proteomes" id="UP001060085"/>
    </source>
</evidence>
<dbReference type="EMBL" id="CM044702">
    <property type="protein sequence ID" value="KAI5678237.1"/>
    <property type="molecule type" value="Genomic_DNA"/>
</dbReference>
<accession>A0ACC0C073</accession>
<protein>
    <submittedName>
        <fullName evidence="1">Uncharacterized protein</fullName>
    </submittedName>
</protein>
<proteinExistence type="predicted"/>
<gene>
    <name evidence="1" type="ORF">M9H77_09187</name>
</gene>
<keyword evidence="2" id="KW-1185">Reference proteome</keyword>
<sequence length="144" mass="15856">MGLGGIQEEGGGSTTEPAARACWPGTWQKIGEGFAQSDLYFLPHQQKGQWVDIRSNEFWMRFFNMDADCLHIETGSPISTDEQLMFEAASGSNKGHVYGFGSQFAAITAERQADSNSSSSVSSISFAAAHKSCTERERRLWGYM</sequence>
<organism evidence="1 2">
    <name type="scientific">Catharanthus roseus</name>
    <name type="common">Madagascar periwinkle</name>
    <name type="synonym">Vinca rosea</name>
    <dbReference type="NCBI Taxonomy" id="4058"/>
    <lineage>
        <taxon>Eukaryota</taxon>
        <taxon>Viridiplantae</taxon>
        <taxon>Streptophyta</taxon>
        <taxon>Embryophyta</taxon>
        <taxon>Tracheophyta</taxon>
        <taxon>Spermatophyta</taxon>
        <taxon>Magnoliopsida</taxon>
        <taxon>eudicotyledons</taxon>
        <taxon>Gunneridae</taxon>
        <taxon>Pentapetalae</taxon>
        <taxon>asterids</taxon>
        <taxon>lamiids</taxon>
        <taxon>Gentianales</taxon>
        <taxon>Apocynaceae</taxon>
        <taxon>Rauvolfioideae</taxon>
        <taxon>Vinceae</taxon>
        <taxon>Catharanthinae</taxon>
        <taxon>Catharanthus</taxon>
    </lineage>
</organism>
<name>A0ACC0C073_CATRO</name>
<evidence type="ECO:0000313" key="1">
    <source>
        <dbReference type="EMBL" id="KAI5678237.1"/>
    </source>
</evidence>
<reference evidence="2" key="1">
    <citation type="journal article" date="2023" name="Nat. Plants">
        <title>Single-cell RNA sequencing provides a high-resolution roadmap for understanding the multicellular compartmentation of specialized metabolism.</title>
        <authorList>
            <person name="Sun S."/>
            <person name="Shen X."/>
            <person name="Li Y."/>
            <person name="Li Y."/>
            <person name="Wang S."/>
            <person name="Li R."/>
            <person name="Zhang H."/>
            <person name="Shen G."/>
            <person name="Guo B."/>
            <person name="Wei J."/>
            <person name="Xu J."/>
            <person name="St-Pierre B."/>
            <person name="Chen S."/>
            <person name="Sun C."/>
        </authorList>
    </citation>
    <scope>NUCLEOTIDE SEQUENCE [LARGE SCALE GENOMIC DNA]</scope>
</reference>
<comment type="caution">
    <text evidence="1">The sequence shown here is derived from an EMBL/GenBank/DDBJ whole genome shotgun (WGS) entry which is preliminary data.</text>
</comment>